<dbReference type="GO" id="GO:0080008">
    <property type="term" value="C:Cul4-RING E3 ubiquitin ligase complex"/>
    <property type="evidence" value="ECO:0007669"/>
    <property type="project" value="TreeGrafter"/>
</dbReference>
<feature type="compositionally biased region" description="Polar residues" evidence="3">
    <location>
        <begin position="296"/>
        <end position="309"/>
    </location>
</feature>
<evidence type="ECO:0000313" key="5">
    <source>
        <dbReference type="Proteomes" id="UP000659654"/>
    </source>
</evidence>
<gene>
    <name evidence="4" type="ORF">BXYJ_LOCUS10351</name>
</gene>
<dbReference type="PANTHER" id="PTHR13129:SF4">
    <property type="entry name" value="DDB1- AND CUL4-ASSOCIATED FACTOR 1"/>
    <property type="match status" value="1"/>
</dbReference>
<dbReference type="EMBL" id="CAJFCV020000004">
    <property type="protein sequence ID" value="CAG9118778.1"/>
    <property type="molecule type" value="Genomic_DNA"/>
</dbReference>
<keyword evidence="5" id="KW-1185">Reference proteome</keyword>
<sequence>MVAWRSRFGRYPLVMPSLVKIPSHINWGPARGQAQQGFSDEATVKENEFRETLARFQDRHHETEFDPVPHMQKIVEILEWAMDDYYSNNPDPLDQRQPHKIMPNCIYGYILRYMLKFSDFLDKCLVSYIMPHHNNLELNILAARVMVMSLPVIDSSIFPGDADVQKELFKYALESESREMRAYATVLLNPSITPETAHIFRSEIVKLIIQSLTNLKRLYGQMVESGSETASNEGVPAEGIARATDFSELVRSEAKAKEEERARAVEDGKSLDVALGKEAEDKECENRAKILENGRENGTAQINGTSSAEPTVENIKPPRPPGSKRTADEAKLTTEANSAKKIKVSRRDRRPINKIPGAMTPLADCGDDELSRSSTVDDMKMVFIGNNKIYPLTIEMEQRMILGFLQCAFEFTDHVSVLTEHSALDVILKYLNVNEYHDIRLLFEALFSLSSMLIHLRLAWDFVNRGGLLRLIGVNRNSVAAAAVCVCLHHISQFDEIMEHVCQAPGKAVDNIVSYAIWQLSHGYESCGGRICVFFQYGLYYKNILDRFDHRDGLRVLFNYGNSKLHDFLYGDFQDNDVIDKVQEKMGEYCQVLRNINVCLTQYILSHILLKYEHIKKNHADKLPAHLKKAVATGKIPYKDLCKKQLKMDPETESKALEVLRHFIPSSGGTFHPISHLRHLGFVTLYIRALALRTEFYLQMPSLKSDVVLGILKIFHYATVSPAVIKDLTDSISFQHGVRCGIR</sequence>
<evidence type="ECO:0000256" key="1">
    <source>
        <dbReference type="ARBA" id="ARBA00004123"/>
    </source>
</evidence>
<dbReference type="SMR" id="A0A7I8X8W2"/>
<dbReference type="AlphaFoldDB" id="A0A7I8X8W2"/>
<comment type="subcellular location">
    <subcellularLocation>
        <location evidence="1">Nucleus</location>
    </subcellularLocation>
</comment>
<comment type="caution">
    <text evidence="4">The sequence shown here is derived from an EMBL/GenBank/DDBJ whole genome shotgun (WGS) entry which is preliminary data.</text>
</comment>
<protein>
    <submittedName>
        <fullName evidence="4">(pine wood nematode) hypothetical protein</fullName>
    </submittedName>
</protein>
<dbReference type="Proteomes" id="UP000659654">
    <property type="component" value="Unassembled WGS sequence"/>
</dbReference>
<dbReference type="PANTHER" id="PTHR13129">
    <property type="entry name" value="VPRBP PROTEIN-RELATED"/>
    <property type="match status" value="1"/>
</dbReference>
<organism evidence="4 5">
    <name type="scientific">Bursaphelenchus xylophilus</name>
    <name type="common">Pinewood nematode worm</name>
    <name type="synonym">Aphelenchoides xylophilus</name>
    <dbReference type="NCBI Taxonomy" id="6326"/>
    <lineage>
        <taxon>Eukaryota</taxon>
        <taxon>Metazoa</taxon>
        <taxon>Ecdysozoa</taxon>
        <taxon>Nematoda</taxon>
        <taxon>Chromadorea</taxon>
        <taxon>Rhabditida</taxon>
        <taxon>Tylenchina</taxon>
        <taxon>Tylenchomorpha</taxon>
        <taxon>Aphelenchoidea</taxon>
        <taxon>Aphelenchoididae</taxon>
        <taxon>Bursaphelenchus</taxon>
    </lineage>
</organism>
<keyword evidence="2" id="KW-0539">Nucleus</keyword>
<dbReference type="GO" id="GO:0016567">
    <property type="term" value="P:protein ubiquitination"/>
    <property type="evidence" value="ECO:0007669"/>
    <property type="project" value="InterPro"/>
</dbReference>
<feature type="region of interest" description="Disordered" evidence="3">
    <location>
        <begin position="291"/>
        <end position="345"/>
    </location>
</feature>
<dbReference type="Proteomes" id="UP000582659">
    <property type="component" value="Unassembled WGS sequence"/>
</dbReference>
<reference evidence="4" key="1">
    <citation type="submission" date="2020-09" db="EMBL/GenBank/DDBJ databases">
        <authorList>
            <person name="Kikuchi T."/>
        </authorList>
    </citation>
    <scope>NUCLEOTIDE SEQUENCE</scope>
    <source>
        <strain evidence="4">Ka4C1</strain>
    </source>
</reference>
<evidence type="ECO:0000256" key="3">
    <source>
        <dbReference type="SAM" id="MobiDB-lite"/>
    </source>
</evidence>
<dbReference type="OrthoDB" id="27563at2759"/>
<dbReference type="EMBL" id="CAJFDI010000004">
    <property type="protein sequence ID" value="CAD5228251.1"/>
    <property type="molecule type" value="Genomic_DNA"/>
</dbReference>
<dbReference type="InterPro" id="IPR033270">
    <property type="entry name" value="VPRBP/DCAF1"/>
</dbReference>
<accession>A0A7I8X8W2</accession>
<name>A0A7I8X8W2_BURXY</name>
<proteinExistence type="predicted"/>
<evidence type="ECO:0000256" key="2">
    <source>
        <dbReference type="ARBA" id="ARBA00023242"/>
    </source>
</evidence>
<dbReference type="GO" id="GO:0005634">
    <property type="term" value="C:nucleus"/>
    <property type="evidence" value="ECO:0007669"/>
    <property type="project" value="UniProtKB-SubCell"/>
</dbReference>
<evidence type="ECO:0000313" key="4">
    <source>
        <dbReference type="EMBL" id="CAD5228251.1"/>
    </source>
</evidence>